<evidence type="ECO:0000313" key="1">
    <source>
        <dbReference type="EMBL" id="SHG51591.1"/>
    </source>
</evidence>
<protein>
    <submittedName>
        <fullName evidence="1">Protein required for attachment to host cells</fullName>
    </submittedName>
</protein>
<dbReference type="Proteomes" id="UP000184485">
    <property type="component" value="Unassembled WGS sequence"/>
</dbReference>
<dbReference type="AlphaFoldDB" id="A0A1M5KFS7"/>
<sequence length="149" mass="16409">MERIDIPRRGWVLVCDGAKALVLQNEGDAELVNLKLVDVWEHHAEAAHELGTDRPGRVHQSVGESRSSVEMTDWHEAEEAAFLKRVANEVAGLLQERQARVLVLVAPPHALGILREALPASVRPIVKHELGKDLVNLPIAQIERHLAGG</sequence>
<dbReference type="STRING" id="1122133.SAMN02745157_4379"/>
<name>A0A1M5KFS7_9HYPH</name>
<accession>A0A1M5KFS7</accession>
<proteinExistence type="predicted"/>
<dbReference type="InterPro" id="IPR019291">
    <property type="entry name" value="Host_attachment_protein"/>
</dbReference>
<reference evidence="1 2" key="1">
    <citation type="submission" date="2016-11" db="EMBL/GenBank/DDBJ databases">
        <authorList>
            <person name="Jaros S."/>
            <person name="Januszkiewicz K."/>
            <person name="Wedrychowicz H."/>
        </authorList>
    </citation>
    <scope>NUCLEOTIDE SEQUENCE [LARGE SCALE GENOMIC DNA]</scope>
    <source>
        <strain evidence="1 2">DSM 19436</strain>
    </source>
</reference>
<dbReference type="Pfam" id="PF10116">
    <property type="entry name" value="Host_attach"/>
    <property type="match status" value="1"/>
</dbReference>
<dbReference type="EMBL" id="FQUP01000005">
    <property type="protein sequence ID" value="SHG51591.1"/>
    <property type="molecule type" value="Genomic_DNA"/>
</dbReference>
<dbReference type="OrthoDB" id="9812459at2"/>
<organism evidence="1 2">
    <name type="scientific">Kaistia soli DSM 19436</name>
    <dbReference type="NCBI Taxonomy" id="1122133"/>
    <lineage>
        <taxon>Bacteria</taxon>
        <taxon>Pseudomonadati</taxon>
        <taxon>Pseudomonadota</taxon>
        <taxon>Alphaproteobacteria</taxon>
        <taxon>Hyphomicrobiales</taxon>
        <taxon>Kaistiaceae</taxon>
        <taxon>Kaistia</taxon>
    </lineage>
</organism>
<keyword evidence="2" id="KW-1185">Reference proteome</keyword>
<evidence type="ECO:0000313" key="2">
    <source>
        <dbReference type="Proteomes" id="UP000184485"/>
    </source>
</evidence>
<gene>
    <name evidence="1" type="ORF">SAMN02745157_4379</name>
</gene>
<dbReference type="RefSeq" id="WP_073057591.1">
    <property type="nucleotide sequence ID" value="NZ_FQUP01000005.1"/>
</dbReference>